<evidence type="ECO:0000313" key="3">
    <source>
        <dbReference type="EMBL" id="KAL2818219.1"/>
    </source>
</evidence>
<protein>
    <recommendedName>
        <fullName evidence="5">NAD(P)-binding protein</fullName>
    </recommendedName>
</protein>
<organism evidence="3 4">
    <name type="scientific">Aspergillus cavernicola</name>
    <dbReference type="NCBI Taxonomy" id="176166"/>
    <lineage>
        <taxon>Eukaryota</taxon>
        <taxon>Fungi</taxon>
        <taxon>Dikarya</taxon>
        <taxon>Ascomycota</taxon>
        <taxon>Pezizomycotina</taxon>
        <taxon>Eurotiomycetes</taxon>
        <taxon>Eurotiomycetidae</taxon>
        <taxon>Eurotiales</taxon>
        <taxon>Aspergillaceae</taxon>
        <taxon>Aspergillus</taxon>
        <taxon>Aspergillus subgen. Nidulantes</taxon>
    </lineage>
</organism>
<dbReference type="EMBL" id="JBFXLS010000085">
    <property type="protein sequence ID" value="KAL2818219.1"/>
    <property type="molecule type" value="Genomic_DNA"/>
</dbReference>
<dbReference type="SUPFAM" id="SSF51735">
    <property type="entry name" value="NAD(P)-binding Rossmann-fold domains"/>
    <property type="match status" value="1"/>
</dbReference>
<dbReference type="Pfam" id="PF00106">
    <property type="entry name" value="adh_short"/>
    <property type="match status" value="1"/>
</dbReference>
<dbReference type="PANTHER" id="PTHR43157">
    <property type="entry name" value="PHOSPHATIDYLINOSITOL-GLYCAN BIOSYNTHESIS CLASS F PROTEIN-RELATED"/>
    <property type="match status" value="1"/>
</dbReference>
<evidence type="ECO:0008006" key="5">
    <source>
        <dbReference type="Google" id="ProtNLM"/>
    </source>
</evidence>
<keyword evidence="2" id="KW-0560">Oxidoreductase</keyword>
<evidence type="ECO:0000256" key="2">
    <source>
        <dbReference type="ARBA" id="ARBA00023002"/>
    </source>
</evidence>
<dbReference type="InterPro" id="IPR002347">
    <property type="entry name" value="SDR_fam"/>
</dbReference>
<dbReference type="Gene3D" id="3.40.50.720">
    <property type="entry name" value="NAD(P)-binding Rossmann-like Domain"/>
    <property type="match status" value="1"/>
</dbReference>
<reference evidence="3 4" key="1">
    <citation type="submission" date="2024-07" db="EMBL/GenBank/DDBJ databases">
        <title>Section-level genome sequencing and comparative genomics of Aspergillus sections Usti and Cavernicolus.</title>
        <authorList>
            <consortium name="Lawrence Berkeley National Laboratory"/>
            <person name="Nybo J.L."/>
            <person name="Vesth T.C."/>
            <person name="Theobald S."/>
            <person name="Frisvad J.C."/>
            <person name="Larsen T.O."/>
            <person name="Kjaerboelling I."/>
            <person name="Rothschild-Mancinelli K."/>
            <person name="Lyhne E.K."/>
            <person name="Kogle M.E."/>
            <person name="Barry K."/>
            <person name="Clum A."/>
            <person name="Na H."/>
            <person name="Ledsgaard L."/>
            <person name="Lin J."/>
            <person name="Lipzen A."/>
            <person name="Kuo A."/>
            <person name="Riley R."/>
            <person name="Mondo S."/>
            <person name="LaButti K."/>
            <person name="Haridas S."/>
            <person name="Pangalinan J."/>
            <person name="Salamov A.A."/>
            <person name="Simmons B.A."/>
            <person name="Magnuson J.K."/>
            <person name="Chen J."/>
            <person name="Drula E."/>
            <person name="Henrissat B."/>
            <person name="Wiebenga A."/>
            <person name="Lubbers R.J."/>
            <person name="Gomes A.C."/>
            <person name="Makela M.R."/>
            <person name="Stajich J."/>
            <person name="Grigoriev I.V."/>
            <person name="Mortensen U.H."/>
            <person name="De vries R.P."/>
            <person name="Baker S.E."/>
            <person name="Andersen M.R."/>
        </authorList>
    </citation>
    <scope>NUCLEOTIDE SEQUENCE [LARGE SCALE GENOMIC DNA]</scope>
    <source>
        <strain evidence="3 4">CBS 600.67</strain>
    </source>
</reference>
<name>A0ABR4HSV7_9EURO</name>
<evidence type="ECO:0000256" key="1">
    <source>
        <dbReference type="ARBA" id="ARBA00006484"/>
    </source>
</evidence>
<dbReference type="InterPro" id="IPR036291">
    <property type="entry name" value="NAD(P)-bd_dom_sf"/>
</dbReference>
<dbReference type="PANTHER" id="PTHR43157:SF31">
    <property type="entry name" value="PHOSPHATIDYLINOSITOL-GLYCAN BIOSYNTHESIS CLASS F PROTEIN"/>
    <property type="match status" value="1"/>
</dbReference>
<comment type="similarity">
    <text evidence="1">Belongs to the short-chain dehydrogenases/reductases (SDR) family.</text>
</comment>
<keyword evidence="4" id="KW-1185">Reference proteome</keyword>
<sequence length="360" mass="39242">MPFYNTQLHFLYRQLFLTPSPPPPSLNLNGQAGIITGSNTGLGYEAASQLISLGLSRLILAVRTISKGEAARKKLLDALLQSNNTPPVIEVWELDMSSYSSIIAFVERVKLSGSTFNFAILNAGVFSFRHTVNESTGNEESIQVNWLSTALLTLLLLPVFDASSTGTTTTEGQQQANNNNTHRPTLTIVNSEVAAWAKFKEAAIATKQGKTLLETLNDNKYFISTDRYFTSKLLQQLFFLELFANHRSNQGRSSRTVINLVNPGLCKGSDLHRNGEGIVGKGLAAMKQLVGRTVPVGARTLVHAAVVAGPESDGKFLSDTRVSPFARDGEKGKKMQKNVWDEMVGELRKVVDTDDLLGGV</sequence>
<accession>A0ABR4HSV7</accession>
<gene>
    <name evidence="3" type="ORF">BDW59DRAFT_181920</name>
</gene>
<evidence type="ECO:0000313" key="4">
    <source>
        <dbReference type="Proteomes" id="UP001610335"/>
    </source>
</evidence>
<comment type="caution">
    <text evidence="3">The sequence shown here is derived from an EMBL/GenBank/DDBJ whole genome shotgun (WGS) entry which is preliminary data.</text>
</comment>
<dbReference type="Proteomes" id="UP001610335">
    <property type="component" value="Unassembled WGS sequence"/>
</dbReference>
<proteinExistence type="inferred from homology"/>